<dbReference type="HOGENOM" id="CLU_3035578_0_0_1"/>
<accession>J3LNR1</accession>
<evidence type="ECO:0000256" key="1">
    <source>
        <dbReference type="SAM" id="Phobius"/>
    </source>
</evidence>
<keyword evidence="1" id="KW-0812">Transmembrane</keyword>
<keyword evidence="3" id="KW-1185">Reference proteome</keyword>
<reference evidence="2" key="2">
    <citation type="submission" date="2013-04" db="UniProtKB">
        <authorList>
            <consortium name="EnsemblPlants"/>
        </authorList>
    </citation>
    <scope>IDENTIFICATION</scope>
</reference>
<reference evidence="2" key="1">
    <citation type="journal article" date="2013" name="Nat. Commun.">
        <title>Whole-genome sequencing of Oryza brachyantha reveals mechanisms underlying Oryza genome evolution.</title>
        <authorList>
            <person name="Chen J."/>
            <person name="Huang Q."/>
            <person name="Gao D."/>
            <person name="Wang J."/>
            <person name="Lang Y."/>
            <person name="Liu T."/>
            <person name="Li B."/>
            <person name="Bai Z."/>
            <person name="Luis Goicoechea J."/>
            <person name="Liang C."/>
            <person name="Chen C."/>
            <person name="Zhang W."/>
            <person name="Sun S."/>
            <person name="Liao Y."/>
            <person name="Zhang X."/>
            <person name="Yang L."/>
            <person name="Song C."/>
            <person name="Wang M."/>
            <person name="Shi J."/>
            <person name="Liu G."/>
            <person name="Liu J."/>
            <person name="Zhou H."/>
            <person name="Zhou W."/>
            <person name="Yu Q."/>
            <person name="An N."/>
            <person name="Chen Y."/>
            <person name="Cai Q."/>
            <person name="Wang B."/>
            <person name="Liu B."/>
            <person name="Min J."/>
            <person name="Huang Y."/>
            <person name="Wu H."/>
            <person name="Li Z."/>
            <person name="Zhang Y."/>
            <person name="Yin Y."/>
            <person name="Song W."/>
            <person name="Jiang J."/>
            <person name="Jackson S.A."/>
            <person name="Wing R.A."/>
            <person name="Wang J."/>
            <person name="Chen M."/>
        </authorList>
    </citation>
    <scope>NUCLEOTIDE SEQUENCE [LARGE SCALE GENOMIC DNA]</scope>
    <source>
        <strain evidence="2">cv. IRGC 101232</strain>
    </source>
</reference>
<proteinExistence type="predicted"/>
<feature type="transmembrane region" description="Helical" evidence="1">
    <location>
        <begin position="17"/>
        <end position="36"/>
    </location>
</feature>
<protein>
    <submittedName>
        <fullName evidence="2">Uncharacterized protein</fullName>
    </submittedName>
</protein>
<organism evidence="2">
    <name type="scientific">Oryza brachyantha</name>
    <name type="common">malo sina</name>
    <dbReference type="NCBI Taxonomy" id="4533"/>
    <lineage>
        <taxon>Eukaryota</taxon>
        <taxon>Viridiplantae</taxon>
        <taxon>Streptophyta</taxon>
        <taxon>Embryophyta</taxon>
        <taxon>Tracheophyta</taxon>
        <taxon>Spermatophyta</taxon>
        <taxon>Magnoliopsida</taxon>
        <taxon>Liliopsida</taxon>
        <taxon>Poales</taxon>
        <taxon>Poaceae</taxon>
        <taxon>BOP clade</taxon>
        <taxon>Oryzoideae</taxon>
        <taxon>Oryzeae</taxon>
        <taxon>Oryzinae</taxon>
        <taxon>Oryza</taxon>
    </lineage>
</organism>
<dbReference type="EnsemblPlants" id="OB03G26870.1">
    <property type="protein sequence ID" value="OB03G26870.1"/>
    <property type="gene ID" value="OB03G26870"/>
</dbReference>
<dbReference type="Gramene" id="OB03G26870.1">
    <property type="protein sequence ID" value="OB03G26870.1"/>
    <property type="gene ID" value="OB03G26870"/>
</dbReference>
<name>J3LNR1_ORYBR</name>
<dbReference type="AlphaFoldDB" id="J3LNR1"/>
<evidence type="ECO:0000313" key="2">
    <source>
        <dbReference type="EnsemblPlants" id="OB03G26870.1"/>
    </source>
</evidence>
<dbReference type="Proteomes" id="UP000006038">
    <property type="component" value="Chromosome 3"/>
</dbReference>
<evidence type="ECO:0000313" key="3">
    <source>
        <dbReference type="Proteomes" id="UP000006038"/>
    </source>
</evidence>
<sequence>METHACTAYGHHGEVYIGTRALFSYILIFFYSFFFLGGQDSPFAFQDFMVFARYT</sequence>
<keyword evidence="1" id="KW-1133">Transmembrane helix</keyword>
<keyword evidence="1" id="KW-0472">Membrane</keyword>